<evidence type="ECO:0000256" key="4">
    <source>
        <dbReference type="SAM" id="MobiDB-lite"/>
    </source>
</evidence>
<comment type="caution">
    <text evidence="6">The sequence shown here is derived from an EMBL/GenBank/DDBJ whole genome shotgun (WGS) entry which is preliminary data.</text>
</comment>
<evidence type="ECO:0008006" key="8">
    <source>
        <dbReference type="Google" id="ProtNLM"/>
    </source>
</evidence>
<feature type="transmembrane region" description="Helical" evidence="5">
    <location>
        <begin position="20"/>
        <end position="38"/>
    </location>
</feature>
<dbReference type="PANTHER" id="PTHR43596">
    <property type="entry name" value="ADP,ATP CARRIER PROTEIN"/>
    <property type="match status" value="1"/>
</dbReference>
<proteinExistence type="predicted"/>
<reference evidence="6 7" key="1">
    <citation type="journal article" date="2014" name="Genome Announc.">
        <title>Draft Genome Sequence of Lysobacter capsici AZ78, a Bacterium Antagonistic to Plant-Pathogenic Oomycetes.</title>
        <authorList>
            <person name="Puopolo G."/>
            <person name="Sonego P."/>
            <person name="Engelen K."/>
            <person name="Pertot I."/>
        </authorList>
    </citation>
    <scope>NUCLEOTIDE SEQUENCE [LARGE SCALE GENOMIC DNA]</scope>
    <source>
        <strain evidence="6 7">AZ78</strain>
    </source>
</reference>
<feature type="transmembrane region" description="Helical" evidence="5">
    <location>
        <begin position="290"/>
        <end position="309"/>
    </location>
</feature>
<feature type="transmembrane region" description="Helical" evidence="5">
    <location>
        <begin position="135"/>
        <end position="154"/>
    </location>
</feature>
<gene>
    <name evidence="6" type="ORF">AZ78_1872</name>
</gene>
<sequence length="461" mass="50306">MNQVAALSHRDREPVASSAPLWWSLLYFFCLLCGYYVLRPVRDAMGASNDAATVFPHAMIAWAQAHGWQLKDFVLQVLFTATFVSMVLLQPVYGALVARFPRRVFLPVVYVVFIACLFGFHWAFDTAVPGRGMVFFVWIALFNLFAVTVFWSYMADVFEDAQARRVYGYIGAGGTAGAVIGPMLTQWLVQPLGVANLLLVSIGFLSVCVLCIVRLRPWAMARERRQGLASGEAAMGGSVWAGLKLVWQRPVLRAMAVTLFFSVGAATLLYNQQAAIAREFYPSAVAATAYFARIDSAVNVLAILTQLLLTRWLLNRHGVAPALLMPGLTLLLGFGVLLASPVPVMVAIVQVLQRGSEFALAKPARETLYTRMDRPSRYKGKAVIDTAVFRGTDLAFAWVHKGVALLGTQAVFAAGLLAALGMTAGAWSIVRAQRRLPGAHRSSELPSSDRSSEPQSARGES</sequence>
<evidence type="ECO:0000313" key="6">
    <source>
        <dbReference type="EMBL" id="KWS04323.1"/>
    </source>
</evidence>
<organism evidence="6 7">
    <name type="scientific">Lysobacter capsici AZ78</name>
    <dbReference type="NCBI Taxonomy" id="1444315"/>
    <lineage>
        <taxon>Bacteria</taxon>
        <taxon>Pseudomonadati</taxon>
        <taxon>Pseudomonadota</taxon>
        <taxon>Gammaproteobacteria</taxon>
        <taxon>Lysobacterales</taxon>
        <taxon>Lysobacteraceae</taxon>
        <taxon>Lysobacter</taxon>
    </lineage>
</organism>
<dbReference type="GO" id="GO:0022857">
    <property type="term" value="F:transmembrane transporter activity"/>
    <property type="evidence" value="ECO:0007669"/>
    <property type="project" value="InterPro"/>
</dbReference>
<accession>A0A120AGB0</accession>
<dbReference type="OrthoDB" id="199378at2"/>
<feature type="transmembrane region" description="Helical" evidence="5">
    <location>
        <begin position="104"/>
        <end position="123"/>
    </location>
</feature>
<evidence type="ECO:0000256" key="5">
    <source>
        <dbReference type="SAM" id="Phobius"/>
    </source>
</evidence>
<feature type="transmembrane region" description="Helical" evidence="5">
    <location>
        <begin position="330"/>
        <end position="352"/>
    </location>
</feature>
<dbReference type="InterPro" id="IPR036259">
    <property type="entry name" value="MFS_trans_sf"/>
</dbReference>
<dbReference type="EMBL" id="JAJA02000001">
    <property type="protein sequence ID" value="KWS04323.1"/>
    <property type="molecule type" value="Genomic_DNA"/>
</dbReference>
<feature type="transmembrane region" description="Helical" evidence="5">
    <location>
        <begin position="166"/>
        <end position="188"/>
    </location>
</feature>
<keyword evidence="2 5" id="KW-1133">Transmembrane helix</keyword>
<feature type="transmembrane region" description="Helical" evidence="5">
    <location>
        <begin position="410"/>
        <end position="430"/>
    </location>
</feature>
<dbReference type="AlphaFoldDB" id="A0A120AGB0"/>
<evidence type="ECO:0000313" key="7">
    <source>
        <dbReference type="Proteomes" id="UP000023435"/>
    </source>
</evidence>
<keyword evidence="3 5" id="KW-0472">Membrane</keyword>
<feature type="transmembrane region" description="Helical" evidence="5">
    <location>
        <begin position="194"/>
        <end position="215"/>
    </location>
</feature>
<evidence type="ECO:0000256" key="3">
    <source>
        <dbReference type="ARBA" id="ARBA00023136"/>
    </source>
</evidence>
<dbReference type="SUPFAM" id="SSF103473">
    <property type="entry name" value="MFS general substrate transporter"/>
    <property type="match status" value="1"/>
</dbReference>
<dbReference type="Gene3D" id="1.20.1250.20">
    <property type="entry name" value="MFS general substrate transporter like domains"/>
    <property type="match status" value="1"/>
</dbReference>
<feature type="transmembrane region" description="Helical" evidence="5">
    <location>
        <begin position="251"/>
        <end position="270"/>
    </location>
</feature>
<evidence type="ECO:0000256" key="1">
    <source>
        <dbReference type="ARBA" id="ARBA00022692"/>
    </source>
</evidence>
<name>A0A120AGB0_9GAMM</name>
<keyword evidence="1 5" id="KW-0812">Transmembrane</keyword>
<protein>
    <recommendedName>
        <fullName evidence="8">Inner membrane protein</fullName>
    </recommendedName>
</protein>
<feature type="region of interest" description="Disordered" evidence="4">
    <location>
        <begin position="438"/>
        <end position="461"/>
    </location>
</feature>
<dbReference type="Proteomes" id="UP000023435">
    <property type="component" value="Unassembled WGS sequence"/>
</dbReference>
<dbReference type="Pfam" id="PF07690">
    <property type="entry name" value="MFS_1"/>
    <property type="match status" value="1"/>
</dbReference>
<evidence type="ECO:0000256" key="2">
    <source>
        <dbReference type="ARBA" id="ARBA00022989"/>
    </source>
</evidence>
<dbReference type="RefSeq" id="WP_060410485.1">
    <property type="nucleotide sequence ID" value="NZ_JAJA02000001.1"/>
</dbReference>
<dbReference type="InterPro" id="IPR011701">
    <property type="entry name" value="MFS"/>
</dbReference>
<dbReference type="CDD" id="cd06174">
    <property type="entry name" value="MFS"/>
    <property type="match status" value="1"/>
</dbReference>
<dbReference type="PANTHER" id="PTHR43596:SF1">
    <property type="entry name" value="ADP,ATP CARRIER PROTEIN"/>
    <property type="match status" value="1"/>
</dbReference>
<keyword evidence="7" id="KW-1185">Reference proteome</keyword>
<feature type="transmembrane region" description="Helical" evidence="5">
    <location>
        <begin position="73"/>
        <end position="97"/>
    </location>
</feature>